<dbReference type="SMART" id="SM00507">
    <property type="entry name" value="HNHc"/>
    <property type="match status" value="1"/>
</dbReference>
<evidence type="ECO:0000313" key="5">
    <source>
        <dbReference type="Proteomes" id="UP000638648"/>
    </source>
</evidence>
<evidence type="ECO:0000259" key="3">
    <source>
        <dbReference type="SMART" id="SM00507"/>
    </source>
</evidence>
<dbReference type="CDD" id="cd00085">
    <property type="entry name" value="HNHc"/>
    <property type="match status" value="1"/>
</dbReference>
<evidence type="ECO:0000256" key="1">
    <source>
        <dbReference type="ARBA" id="ARBA00023450"/>
    </source>
</evidence>
<evidence type="ECO:0000313" key="4">
    <source>
        <dbReference type="EMBL" id="MBE1607286.1"/>
    </source>
</evidence>
<name>A0A927MVQ3_9ACTN</name>
<dbReference type="EMBL" id="JADBEM010000001">
    <property type="protein sequence ID" value="MBE1607286.1"/>
    <property type="molecule type" value="Genomic_DNA"/>
</dbReference>
<proteinExistence type="inferred from homology"/>
<reference evidence="4" key="1">
    <citation type="submission" date="2020-10" db="EMBL/GenBank/DDBJ databases">
        <title>Sequencing the genomes of 1000 actinobacteria strains.</title>
        <authorList>
            <person name="Klenk H.-P."/>
        </authorList>
    </citation>
    <scope>NUCLEOTIDE SEQUENCE</scope>
    <source>
        <strain evidence="4">DSM 45354</strain>
    </source>
</reference>
<accession>A0A927MVQ3</accession>
<dbReference type="Pfam" id="PF02720">
    <property type="entry name" value="DUF222"/>
    <property type="match status" value="1"/>
</dbReference>
<organism evidence="4 5">
    <name type="scientific">Actinopolymorpha pittospori</name>
    <dbReference type="NCBI Taxonomy" id="648752"/>
    <lineage>
        <taxon>Bacteria</taxon>
        <taxon>Bacillati</taxon>
        <taxon>Actinomycetota</taxon>
        <taxon>Actinomycetes</taxon>
        <taxon>Propionibacteriales</taxon>
        <taxon>Actinopolymorphaceae</taxon>
        <taxon>Actinopolymorpha</taxon>
    </lineage>
</organism>
<dbReference type="Pfam" id="PF01844">
    <property type="entry name" value="HNH"/>
    <property type="match status" value="1"/>
</dbReference>
<dbReference type="InterPro" id="IPR003615">
    <property type="entry name" value="HNH_nuc"/>
</dbReference>
<dbReference type="GO" id="GO:0008270">
    <property type="term" value="F:zinc ion binding"/>
    <property type="evidence" value="ECO:0007669"/>
    <property type="project" value="InterPro"/>
</dbReference>
<comment type="caution">
    <text evidence="4">The sequence shown here is derived from an EMBL/GenBank/DDBJ whole genome shotgun (WGS) entry which is preliminary data.</text>
</comment>
<feature type="region of interest" description="Disordered" evidence="2">
    <location>
        <begin position="236"/>
        <end position="256"/>
    </location>
</feature>
<protein>
    <recommendedName>
        <fullName evidence="3">HNH nuclease domain-containing protein</fullName>
    </recommendedName>
</protein>
<dbReference type="AlphaFoldDB" id="A0A927MVQ3"/>
<sequence>MVMDIDTGAGSGGAGFAHPLLAWLAGVGEQLDGAVECPTLSLPLDQYEGAMRQIAVCEARLASLRLSLTRQAELNEVKKLTGAANTAGWVRQVTRMGRREASVSVRLAKALDQMLRSTGEALSDGEISLGQAQVIERAIRRLPNDVDADVKAEAEAFLLDSAQALDTDELDKAGKHLYEVIAPEDAERRIGKQLEEQERRARENRTLSFGPVRDGMGTVFLRADLPTPAILQALLDPLARPRPSGPGGPDLRSSERRQADAFAELVALAQAAVDAPTRGGTRPRLTVTMNHDNLANKLGYGTLNSVLTDFGPAHLHVKTHSDEDGSGRQEMIGYRITGPPLSATLVRQLACDAEIIPMVLGGDGAVLDLGRGTRLFTSSQRHALAERDGYFCHFPDCRRPEKWTEAHHIRHWVDGGATDLNNGVLLCQHHHTVIHTKGWTVRMSGDGHPEYTPPPWVDRHQNPIRPNDTTIRR</sequence>
<dbReference type="Proteomes" id="UP000638648">
    <property type="component" value="Unassembled WGS sequence"/>
</dbReference>
<feature type="domain" description="HNH nuclease" evidence="3">
    <location>
        <begin position="379"/>
        <end position="432"/>
    </location>
</feature>
<evidence type="ECO:0000256" key="2">
    <source>
        <dbReference type="SAM" id="MobiDB-lite"/>
    </source>
</evidence>
<feature type="region of interest" description="Disordered" evidence="2">
    <location>
        <begin position="451"/>
        <end position="473"/>
    </location>
</feature>
<dbReference type="Gene3D" id="1.10.30.50">
    <property type="match status" value="1"/>
</dbReference>
<dbReference type="RefSeq" id="WP_192751257.1">
    <property type="nucleotide sequence ID" value="NZ_BAABJL010000122.1"/>
</dbReference>
<dbReference type="InterPro" id="IPR003870">
    <property type="entry name" value="DUF222"/>
</dbReference>
<comment type="similarity">
    <text evidence="1">Belongs to the Rv1128c/1148c/1588c/1702c/1945/3466 family.</text>
</comment>
<dbReference type="GO" id="GO:0004519">
    <property type="term" value="F:endonuclease activity"/>
    <property type="evidence" value="ECO:0007669"/>
    <property type="project" value="InterPro"/>
</dbReference>
<dbReference type="InterPro" id="IPR002711">
    <property type="entry name" value="HNH"/>
</dbReference>
<keyword evidence="5" id="KW-1185">Reference proteome</keyword>
<gene>
    <name evidence="4" type="ORF">HEB94_004134</name>
</gene>
<dbReference type="GO" id="GO:0003676">
    <property type="term" value="F:nucleic acid binding"/>
    <property type="evidence" value="ECO:0007669"/>
    <property type="project" value="InterPro"/>
</dbReference>